<reference evidence="3" key="1">
    <citation type="submission" date="2020-05" db="EMBL/GenBank/DDBJ databases">
        <title>Phylogenomic resolution of chytrid fungi.</title>
        <authorList>
            <person name="Stajich J.E."/>
            <person name="Amses K."/>
            <person name="Simmons R."/>
            <person name="Seto K."/>
            <person name="Myers J."/>
            <person name="Bonds A."/>
            <person name="Quandt C.A."/>
            <person name="Barry K."/>
            <person name="Liu P."/>
            <person name="Grigoriev I."/>
            <person name="Longcore J.E."/>
            <person name="James T.Y."/>
        </authorList>
    </citation>
    <scope>NUCLEOTIDE SEQUENCE</scope>
    <source>
        <strain evidence="3">JEL0379</strain>
    </source>
</reference>
<comment type="caution">
    <text evidence="3">The sequence shown here is derived from an EMBL/GenBank/DDBJ whole genome shotgun (WGS) entry which is preliminary data.</text>
</comment>
<dbReference type="Proteomes" id="UP001212152">
    <property type="component" value="Unassembled WGS sequence"/>
</dbReference>
<evidence type="ECO:0000256" key="1">
    <source>
        <dbReference type="SAM" id="MobiDB-lite"/>
    </source>
</evidence>
<feature type="region of interest" description="Disordered" evidence="1">
    <location>
        <begin position="3199"/>
        <end position="3222"/>
    </location>
</feature>
<evidence type="ECO:0000313" key="3">
    <source>
        <dbReference type="EMBL" id="KAJ3183539.1"/>
    </source>
</evidence>
<keyword evidence="2" id="KW-0472">Membrane</keyword>
<keyword evidence="4" id="KW-1185">Reference proteome</keyword>
<name>A0AAD5TSU7_9FUNG</name>
<proteinExistence type="predicted"/>
<evidence type="ECO:0000256" key="2">
    <source>
        <dbReference type="SAM" id="Phobius"/>
    </source>
</evidence>
<keyword evidence="2" id="KW-0812">Transmembrane</keyword>
<dbReference type="PANTHER" id="PTHR35895">
    <property type="entry name" value="CHROMOSOME 16, WHOLE GENOME SHOTGUN SEQUENCE"/>
    <property type="match status" value="1"/>
</dbReference>
<keyword evidence="2" id="KW-1133">Transmembrane helix</keyword>
<dbReference type="InterPro" id="IPR046368">
    <property type="entry name" value="Tag1"/>
</dbReference>
<feature type="transmembrane region" description="Helical" evidence="2">
    <location>
        <begin position="106"/>
        <end position="127"/>
    </location>
</feature>
<sequence length="3222" mass="338496">MDRVRIDAYETEYGLPSPRESSPFLLQRERHYEDLYSPRKIDEDDPDVILNTAVEESWSLHKPRVTWIARVRQWYKPVYDYKTPGLTDVQRRRPLYCNGKFKSWQFYALHAVVIGFVLTIILVPAIYCVVVPHIIQGKLDEMDTSALTITKMDVLSWNPDGLRFAFSTALPAQMFIPLHVKLGAMAATIGNKNDFGSGWAQANIPELSLRINEEMKLDMEGDLVVKDVTGLQGLIRDMSSKTGVSGLVIRAKFPATIEVWGIKFYKNLPLHKDLVVPALASGLQGLYDALPNALRAKNLNYLIRRQVVPNDLLTFPNTTLPDIAIQEIGINMTDSGLSLRLGVAFENPTVIAVKLPTTTAGLTIQNQTIAFVTLRDVELTSGLNNMTMGLDVAFAASEGQAMGKLVGSVINYLIGKDDGEDLSPSVVGPVSMTGTDFVAGVTKPMALSLPVQAALEAFHIDKLKGLLSADSGLLASTNFSASVTSTQIGAAVALALPRLIPLPPIDFNYVTSVSVQGAMNVLVQPIQIRTDLEKMTVTTAATVVPVNSDQAATDLANTINPILQSNPQPSSINLSGLSFANPSAASTGGNATTGVAGFTWANTVFKSTVMPVPLPGICVKCMVETLTKNGTSLPVDLRSMDVHQLTDVSGFAATGQIGVKYPAALTRLDMNIGYASVAVNVGGAQVPLIGVELPTGLKFVPDPTGNETAVSLAARMVVQRDPRLSSALQSFVDGFVSDAAPTDLSTSVMITAIQFGASATDHFNAFSKIAVSIDAHDFRDMAVTIGKALAHEAFSEKLVTMNDISVDIVAPTQVNLGVKAQVRNPVDIGLSIGRVSLVADLDDTMLSGVNVSPITLATGTGAFALNVVTSLATGANGMADKVAGLVQSILSGTEPTTVLGVNGFTMFTAGNGTSANASVVNIDQFSSLKLHIPPSMLRHIIGAVDISALFGTTDNILDGFGVALARGSIATLPQATVAFEAGLSLANALPVSARVPYVQIIMTLNGLDFVVVDVLNITLIARGTAFMQPSVSMRFVDTNGIQDQVATFINAFIDGHVMEGVGVKSILFGNSAQSTNDLLSAVNLDMTKLTQGIDTSALIAAGFSMLLGKDISFPMDLVELIHTISELAVGTIHVETLPGKAVSADLGGMKLALPFTLDANIGTLGANVGVNGASLMSLGFPSGIKMATSQITALAPLVQFTDEEPARDKLAEVARWLFEAVATDASFDVRSLTLGLSMADRITSFDKVQLAIPVSRLLKPQADISPLLGMFAPSITKVDIATAPGNAMSLAAGLQMTSPIQIAANIGWVGVHVGIDNNPLVDVGLPNLALAASTGATALNVATTLAFKDTDATRDAVARMVDGVVNGGDAVNTAIGVGSLVLGGSEQDVITAFSKMEIPFRLTTLLNRFGVKTPIDYAQAKDFLSIAVLHAGVNVNSGKSVAVDASANIAVIPFPTTVNIGHLGASVGINDKPLIEVNLPGGIHIDSNTTGISADVAFVDNSGTQYALADAVDGLLNGPKINGAVDVRNLQLGYSAQDRITLLDKVNLRIDLDALCAGVGLAVPLDITQVLGSSNPTVGTLHVKTLPKQTMAITASADLKLPLPFPVDLHVGYVFAGATLGTERAAMHPLADFSLPSGLALHDSAFAADFAASLVFRDQEATRDAVAEIVDGLFNSGIKDGWLGVNGIEIGASNNDLITAFSKIRIDLSLVRILEQMRVPSPLDINNIAGRLNATLGEVAVATAPAASLDVTATLGFTLPLPFAITFDTGFFGARTILNGVALAGMSMPGLSFAAGDGGRSELAVRLKMNFQDSDSAESEIAHVVDNVLHTTQVGATVGVDGIIFGYEDNAEDWIRVLAKAKVAVPIDPLLRSFGVHLPLDLTSLPSALNATIDDTVQLRTLLGAEMGVKAAASFKLPFEVALNLGYVGVRVNVNGAGLVSVALPGFRVDSKDARSSLNIDTSVQFESSSAVRSELAKVVDDVLAGKLTSSIGIDRLVFGASASDVITILDRADLALPLSALVHLSGPLDLGQMAANYLREALIDGSSTNSTSGLTIKHASIAAEVDDNLHVTAAAFVPLQLPFGIDLQMGYVGLREIKIDSTTIMEVDVNGFSYSGGDVAVDAKVHVEDGKDVRNKLAKVSQGDGHGGFPGTLGLSGLVFGANSEDVIESFSEISLKAAISPVGQVISQYATNLLNTFLSGVPGNGAIQIDGSSGIQIHLSQSMALVISHVGVQFRPANLISCAVDGSLQFPFDLAASLPFLDVAIGLDNTPVMQIGITGLNIAGGQNTLKLGTDLTLRDDDAVQTKVAAIAQAIMEPGAQLPGTISISGLKIGVSARDSIDAFSDMVLSLPLDKIVGPFIRSSASGQSNSAYVSDIKLDHIGIRSAKQRTLALDLKGGMSNALPISISGLNYISTNAGIDAVDLMTVSIPGLSIQQGENSLTMDLSIAFAQGQSVQDAIAKFLGDAYTLGWGNTPETLALANLRIGYSKDDHISTFAKARIGFASARVLSAPNVDWLLSLLGMSRGDFTTAKFFPRIDIRGAQLSIDDDNRLVIAGKAALTGFTVDANMAFPFMSASIGMSGAHLANAAMKDFMMKQEGGNLAVQFTMTLDFPTNDLGAIQTVLATLVSDMQNLNGVVGGALEMSGFQFGLSQSDSIDALGTCRGELAMQDIGTAGTRLFNAMLKTAWLDLIDIAPIDAAGLQTDVVARFTPYLPGVTAAIPFLSIDVRLDNNRLITAEATEIHVAESGQVLSKAEVRFDANNRAGAQTVTAIAGNMIFRMPQTITSSLSFGALRFGKNKEHAVKLFDGINITFDLPWFIGLVTAYMNRPENMLNIADIHGTVTPEGIAVKATITPLPAGVPFRSRPGASAFLHVIHQGQNAVELLINSVDLAPGRPVQLDLLVKTIEPNIIAAANTILPQLLEFTSFTTDLQIGRIGLTMGDPQNPTVLFSAFDQAHLTPPPLFMFEPLTIRPKLVNPFTQGLGLDIFIGMPNGGPLDVNLGKFGVRILDRGTTEIGTAGFTDGIVLKNAAEGGNNAANNEFRIAARLDIERNPLKFWTALIDLLQGAKNYDLEWYSTTMDGAPTPWLQNILANIPLYLKGNIVPIILSLLNHIKIQLGPFTISPPPIFEKLAADILGKLPAGKFVFLDGEAPANFLPAANSSSTVVSSTATIQPPATTAVIASVSLPLATPRGPPAIVPTPMSATPSASTPRAVASAA</sequence>
<protein>
    <submittedName>
        <fullName evidence="3">Uncharacterized protein</fullName>
    </submittedName>
</protein>
<organism evidence="3 4">
    <name type="scientific">Geranomyces variabilis</name>
    <dbReference type="NCBI Taxonomy" id="109894"/>
    <lineage>
        <taxon>Eukaryota</taxon>
        <taxon>Fungi</taxon>
        <taxon>Fungi incertae sedis</taxon>
        <taxon>Chytridiomycota</taxon>
        <taxon>Chytridiomycota incertae sedis</taxon>
        <taxon>Chytridiomycetes</taxon>
        <taxon>Spizellomycetales</taxon>
        <taxon>Powellomycetaceae</taxon>
        <taxon>Geranomyces</taxon>
    </lineage>
</organism>
<accession>A0AAD5TSU7</accession>
<dbReference type="PANTHER" id="PTHR35895:SF1">
    <property type="entry name" value="LIPID-BINDING SERUM GLYCOPROTEIN C-TERMINAL DOMAIN-CONTAINING PROTEIN"/>
    <property type="match status" value="1"/>
</dbReference>
<dbReference type="GO" id="GO:0000329">
    <property type="term" value="C:fungal-type vacuole membrane"/>
    <property type="evidence" value="ECO:0007669"/>
    <property type="project" value="InterPro"/>
</dbReference>
<evidence type="ECO:0000313" key="4">
    <source>
        <dbReference type="Proteomes" id="UP001212152"/>
    </source>
</evidence>
<gene>
    <name evidence="3" type="ORF">HDU87_006864</name>
</gene>
<dbReference type="EMBL" id="JADGJQ010000006">
    <property type="protein sequence ID" value="KAJ3183539.1"/>
    <property type="molecule type" value="Genomic_DNA"/>
</dbReference>